<dbReference type="FunFam" id="3.40.50.2060:FF:000001">
    <property type="entry name" value="syntaxin-binding protein 1 isoform X2"/>
    <property type="match status" value="1"/>
</dbReference>
<dbReference type="PANTHER" id="PTHR11679">
    <property type="entry name" value="VESICLE PROTEIN SORTING-ASSOCIATED"/>
    <property type="match status" value="1"/>
</dbReference>
<dbReference type="InterPro" id="IPR043154">
    <property type="entry name" value="Sec-1-like_dom1"/>
</dbReference>
<dbReference type="Gene3D" id="3.40.50.2060">
    <property type="match status" value="1"/>
</dbReference>
<feature type="non-terminal residue" evidence="4">
    <location>
        <position position="148"/>
    </location>
</feature>
<keyword evidence="3" id="KW-0653">Protein transport</keyword>
<comment type="similarity">
    <text evidence="1">Belongs to the STXBP/unc-18/SEC1 family.</text>
</comment>
<dbReference type="SUPFAM" id="SSF56815">
    <property type="entry name" value="Sec1/munc18-like (SM) proteins"/>
    <property type="match status" value="1"/>
</dbReference>
<keyword evidence="2" id="KW-0813">Transport</keyword>
<evidence type="ECO:0000313" key="5">
    <source>
        <dbReference type="Proteomes" id="UP001153709"/>
    </source>
</evidence>
<keyword evidence="5" id="KW-1185">Reference proteome</keyword>
<dbReference type="GO" id="GO:0015031">
    <property type="term" value="P:protein transport"/>
    <property type="evidence" value="ECO:0007669"/>
    <property type="project" value="UniProtKB-KW"/>
</dbReference>
<name>A0A9N9T715_DIABA</name>
<dbReference type="EMBL" id="OU898283">
    <property type="protein sequence ID" value="CAG9840074.1"/>
    <property type="molecule type" value="Genomic_DNA"/>
</dbReference>
<dbReference type="InterPro" id="IPR001619">
    <property type="entry name" value="Sec1-like"/>
</dbReference>
<evidence type="ECO:0000256" key="1">
    <source>
        <dbReference type="ARBA" id="ARBA00009884"/>
    </source>
</evidence>
<accession>A0A9N9T715</accession>
<gene>
    <name evidence="4" type="ORF">DIABBA_LOCUS12772</name>
</gene>
<proteinExistence type="inferred from homology"/>
<sequence length="148" mass="16801">MALKNQVGQKIMNEVIKHKPTKKNGPTPGQQAHGVEWRILVVDQLAMRMVSACCKMHDISAEGITLVEDIMKKREPLGTMEAVYLITPSEKSVHALMNDFEPPRQMYRGAHVFFTEVCPEELFNELCKSCAARKIKTLKEINIAFLPY</sequence>
<dbReference type="AlphaFoldDB" id="A0A9N9T715"/>
<protein>
    <submittedName>
        <fullName evidence="4">Uncharacterized protein</fullName>
    </submittedName>
</protein>
<dbReference type="Pfam" id="PF00995">
    <property type="entry name" value="Sec1"/>
    <property type="match status" value="1"/>
</dbReference>
<evidence type="ECO:0000256" key="3">
    <source>
        <dbReference type="ARBA" id="ARBA00022927"/>
    </source>
</evidence>
<dbReference type="InterPro" id="IPR036045">
    <property type="entry name" value="Sec1-like_sf"/>
</dbReference>
<evidence type="ECO:0000256" key="2">
    <source>
        <dbReference type="ARBA" id="ARBA00022448"/>
    </source>
</evidence>
<dbReference type="GO" id="GO:0016192">
    <property type="term" value="P:vesicle-mediated transport"/>
    <property type="evidence" value="ECO:0007669"/>
    <property type="project" value="InterPro"/>
</dbReference>
<evidence type="ECO:0000313" key="4">
    <source>
        <dbReference type="EMBL" id="CAG9840074.1"/>
    </source>
</evidence>
<organism evidence="4 5">
    <name type="scientific">Diabrotica balteata</name>
    <name type="common">Banded cucumber beetle</name>
    <dbReference type="NCBI Taxonomy" id="107213"/>
    <lineage>
        <taxon>Eukaryota</taxon>
        <taxon>Metazoa</taxon>
        <taxon>Ecdysozoa</taxon>
        <taxon>Arthropoda</taxon>
        <taxon>Hexapoda</taxon>
        <taxon>Insecta</taxon>
        <taxon>Pterygota</taxon>
        <taxon>Neoptera</taxon>
        <taxon>Endopterygota</taxon>
        <taxon>Coleoptera</taxon>
        <taxon>Polyphaga</taxon>
        <taxon>Cucujiformia</taxon>
        <taxon>Chrysomeloidea</taxon>
        <taxon>Chrysomelidae</taxon>
        <taxon>Galerucinae</taxon>
        <taxon>Diabroticina</taxon>
        <taxon>Diabroticites</taxon>
        <taxon>Diabrotica</taxon>
    </lineage>
</organism>
<reference evidence="4" key="1">
    <citation type="submission" date="2022-01" db="EMBL/GenBank/DDBJ databases">
        <authorList>
            <person name="King R."/>
        </authorList>
    </citation>
    <scope>NUCLEOTIDE SEQUENCE</scope>
</reference>
<dbReference type="Proteomes" id="UP001153709">
    <property type="component" value="Chromosome 8"/>
</dbReference>